<evidence type="ECO:0000313" key="2">
    <source>
        <dbReference type="EMBL" id="MBL7560721.1"/>
    </source>
</evidence>
<reference evidence="2 3" key="1">
    <citation type="submission" date="2020-12" db="EMBL/GenBank/DDBJ databases">
        <title>Olleya sediminilitoris sp. nov., isolated from a tidal flat.</title>
        <authorList>
            <person name="Park S."/>
            <person name="Yoon J.-H."/>
        </authorList>
    </citation>
    <scope>NUCLEOTIDE SEQUENCE [LARGE SCALE GENOMIC DNA]</scope>
    <source>
        <strain evidence="2 3">YSTF-M6</strain>
    </source>
</reference>
<keyword evidence="3" id="KW-1185">Reference proteome</keyword>
<keyword evidence="1" id="KW-1133">Transmembrane helix</keyword>
<comment type="caution">
    <text evidence="2">The sequence shown here is derived from an EMBL/GenBank/DDBJ whole genome shotgun (WGS) entry which is preliminary data.</text>
</comment>
<feature type="transmembrane region" description="Helical" evidence="1">
    <location>
        <begin position="7"/>
        <end position="27"/>
    </location>
</feature>
<sequence length="60" mass="6879">MDIKKYIITGLISGLVFAILLAGWDYYKQNPFSVLKFVIHTVVFGAFNGYMTYRKAKNVN</sequence>
<dbReference type="EMBL" id="JAEMEF010000013">
    <property type="protein sequence ID" value="MBL7560721.1"/>
    <property type="molecule type" value="Genomic_DNA"/>
</dbReference>
<dbReference type="RefSeq" id="WP_054850825.1">
    <property type="nucleotide sequence ID" value="NZ_JAEMEF010000013.1"/>
</dbReference>
<evidence type="ECO:0000256" key="1">
    <source>
        <dbReference type="SAM" id="Phobius"/>
    </source>
</evidence>
<protein>
    <submittedName>
        <fullName evidence="2">Uncharacterized protein</fullName>
    </submittedName>
</protein>
<organism evidence="2 3">
    <name type="scientific">Olleya sediminilitoris</name>
    <dbReference type="NCBI Taxonomy" id="2795739"/>
    <lineage>
        <taxon>Bacteria</taxon>
        <taxon>Pseudomonadati</taxon>
        <taxon>Bacteroidota</taxon>
        <taxon>Flavobacteriia</taxon>
        <taxon>Flavobacteriales</taxon>
        <taxon>Flavobacteriaceae</taxon>
    </lineage>
</organism>
<gene>
    <name evidence="2" type="ORF">JAO71_13010</name>
</gene>
<dbReference type="Proteomes" id="UP000605013">
    <property type="component" value="Unassembled WGS sequence"/>
</dbReference>
<keyword evidence="1" id="KW-0472">Membrane</keyword>
<feature type="transmembrane region" description="Helical" evidence="1">
    <location>
        <begin position="33"/>
        <end position="53"/>
    </location>
</feature>
<name>A0ABS1WNL5_9FLAO</name>
<evidence type="ECO:0000313" key="3">
    <source>
        <dbReference type="Proteomes" id="UP000605013"/>
    </source>
</evidence>
<proteinExistence type="predicted"/>
<keyword evidence="1" id="KW-0812">Transmembrane</keyword>
<accession>A0ABS1WNL5</accession>